<dbReference type="Proteomes" id="UP001501095">
    <property type="component" value="Unassembled WGS sequence"/>
</dbReference>
<name>A0ABN3NNP1_9ACTN</name>
<keyword evidence="2" id="KW-1185">Reference proteome</keyword>
<dbReference type="EMBL" id="BAAATM010000008">
    <property type="protein sequence ID" value="GAA2528770.1"/>
    <property type="molecule type" value="Genomic_DNA"/>
</dbReference>
<proteinExistence type="predicted"/>
<comment type="caution">
    <text evidence="1">The sequence shown here is derived from an EMBL/GenBank/DDBJ whole genome shotgun (WGS) entry which is preliminary data.</text>
</comment>
<accession>A0ABN3NNP1</accession>
<protein>
    <submittedName>
        <fullName evidence="1">Uncharacterized protein</fullName>
    </submittedName>
</protein>
<reference evidence="1 2" key="1">
    <citation type="journal article" date="2019" name="Int. J. Syst. Evol. Microbiol.">
        <title>The Global Catalogue of Microorganisms (GCM) 10K type strain sequencing project: providing services to taxonomists for standard genome sequencing and annotation.</title>
        <authorList>
            <consortium name="The Broad Institute Genomics Platform"/>
            <consortium name="The Broad Institute Genome Sequencing Center for Infectious Disease"/>
            <person name="Wu L."/>
            <person name="Ma J."/>
        </authorList>
    </citation>
    <scope>NUCLEOTIDE SEQUENCE [LARGE SCALE GENOMIC DNA]</scope>
    <source>
        <strain evidence="1 2">JCM 6924</strain>
    </source>
</reference>
<sequence>MGEPKGEPAVAVESFGGGWIYEESLRPFCESVAEICGYDFDDLDWQAVGNALPGTDVEEPGGWYDYPLAGRVPLTLFVADDPDSYVVFVRLTGAPDDLTRARIETALHIFGSYRVV</sequence>
<dbReference type="RefSeq" id="WP_344536280.1">
    <property type="nucleotide sequence ID" value="NZ_BAAATM010000008.1"/>
</dbReference>
<evidence type="ECO:0000313" key="2">
    <source>
        <dbReference type="Proteomes" id="UP001501095"/>
    </source>
</evidence>
<organism evidence="1 2">
    <name type="scientific">Streptomyces levis</name>
    <dbReference type="NCBI Taxonomy" id="285566"/>
    <lineage>
        <taxon>Bacteria</taxon>
        <taxon>Bacillati</taxon>
        <taxon>Actinomycetota</taxon>
        <taxon>Actinomycetes</taxon>
        <taxon>Kitasatosporales</taxon>
        <taxon>Streptomycetaceae</taxon>
        <taxon>Streptomyces</taxon>
    </lineage>
</organism>
<evidence type="ECO:0000313" key="1">
    <source>
        <dbReference type="EMBL" id="GAA2528770.1"/>
    </source>
</evidence>
<gene>
    <name evidence="1" type="ORF">GCM10010423_24370</name>
</gene>